<keyword evidence="2" id="KW-1185">Reference proteome</keyword>
<reference evidence="1" key="1">
    <citation type="submission" date="2021-08" db="EMBL/GenBank/DDBJ databases">
        <title>The first chromosome-level gecko genome reveals the dynamic sex chromosomes of Neotropical dwarf geckos (Sphaerodactylidae: Sphaerodactylus).</title>
        <authorList>
            <person name="Pinto B.J."/>
            <person name="Keating S.E."/>
            <person name="Gamble T."/>
        </authorList>
    </citation>
    <scope>NUCLEOTIDE SEQUENCE</scope>
    <source>
        <strain evidence="1">TG3544</strain>
    </source>
</reference>
<sequence length="155" mass="17626">MLPEVLEKQCGYNLFICGRDDLPGQAIITVIDEVLRLSRRVIIVLAPGSYSSSLQRDTTEQQIAMYSALIRDEIKVILILLGKIKDYASMPESIKYLKQKHGVLIWKGDFSEQSQLATTKFWKNVRYRMPVRQNPPSLDHHLVPVTLTASRIAEG</sequence>
<accession>A0ACB8FK30</accession>
<organism evidence="1 2">
    <name type="scientific">Sphaerodactylus townsendi</name>
    <dbReference type="NCBI Taxonomy" id="933632"/>
    <lineage>
        <taxon>Eukaryota</taxon>
        <taxon>Metazoa</taxon>
        <taxon>Chordata</taxon>
        <taxon>Craniata</taxon>
        <taxon>Vertebrata</taxon>
        <taxon>Euteleostomi</taxon>
        <taxon>Lepidosauria</taxon>
        <taxon>Squamata</taxon>
        <taxon>Bifurcata</taxon>
        <taxon>Gekkota</taxon>
        <taxon>Sphaerodactylidae</taxon>
        <taxon>Sphaerodactylus</taxon>
    </lineage>
</organism>
<dbReference type="EMBL" id="CM037617">
    <property type="protein sequence ID" value="KAH8005275.1"/>
    <property type="molecule type" value="Genomic_DNA"/>
</dbReference>
<proteinExistence type="predicted"/>
<protein>
    <submittedName>
        <fullName evidence="1">Uncharacterized protein</fullName>
    </submittedName>
</protein>
<name>A0ACB8FK30_9SAUR</name>
<dbReference type="Proteomes" id="UP000827872">
    <property type="component" value="Linkage Group LG04"/>
</dbReference>
<comment type="caution">
    <text evidence="1">The sequence shown here is derived from an EMBL/GenBank/DDBJ whole genome shotgun (WGS) entry which is preliminary data.</text>
</comment>
<evidence type="ECO:0000313" key="2">
    <source>
        <dbReference type="Proteomes" id="UP000827872"/>
    </source>
</evidence>
<evidence type="ECO:0000313" key="1">
    <source>
        <dbReference type="EMBL" id="KAH8005275.1"/>
    </source>
</evidence>
<gene>
    <name evidence="1" type="ORF">K3G42_025633</name>
</gene>